<gene>
    <name evidence="1" type="ORF">CERSUDRAFT_96196</name>
</gene>
<dbReference type="Pfam" id="PF20414">
    <property type="entry name" value="DUF6698"/>
    <property type="match status" value="1"/>
</dbReference>
<evidence type="ECO:0000313" key="2">
    <source>
        <dbReference type="Proteomes" id="UP000016930"/>
    </source>
</evidence>
<reference evidence="1 2" key="1">
    <citation type="journal article" date="2012" name="Proc. Natl. Acad. Sci. U.S.A.">
        <title>Comparative genomics of Ceriporiopsis subvermispora and Phanerochaete chrysosporium provide insight into selective ligninolysis.</title>
        <authorList>
            <person name="Fernandez-Fueyo E."/>
            <person name="Ruiz-Duenas F.J."/>
            <person name="Ferreira P."/>
            <person name="Floudas D."/>
            <person name="Hibbett D.S."/>
            <person name="Canessa P."/>
            <person name="Larrondo L.F."/>
            <person name="James T.Y."/>
            <person name="Seelenfreund D."/>
            <person name="Lobos S."/>
            <person name="Polanco R."/>
            <person name="Tello M."/>
            <person name="Honda Y."/>
            <person name="Watanabe T."/>
            <person name="Watanabe T."/>
            <person name="Ryu J.S."/>
            <person name="Kubicek C.P."/>
            <person name="Schmoll M."/>
            <person name="Gaskell J."/>
            <person name="Hammel K.E."/>
            <person name="St John F.J."/>
            <person name="Vanden Wymelenberg A."/>
            <person name="Sabat G."/>
            <person name="Splinter BonDurant S."/>
            <person name="Syed K."/>
            <person name="Yadav J.S."/>
            <person name="Doddapaneni H."/>
            <person name="Subramanian V."/>
            <person name="Lavin J.L."/>
            <person name="Oguiza J.A."/>
            <person name="Perez G."/>
            <person name="Pisabarro A.G."/>
            <person name="Ramirez L."/>
            <person name="Santoyo F."/>
            <person name="Master E."/>
            <person name="Coutinho P.M."/>
            <person name="Henrissat B."/>
            <person name="Lombard V."/>
            <person name="Magnuson J.K."/>
            <person name="Kuees U."/>
            <person name="Hori C."/>
            <person name="Igarashi K."/>
            <person name="Samejima M."/>
            <person name="Held B.W."/>
            <person name="Barry K.W."/>
            <person name="LaButti K.M."/>
            <person name="Lapidus A."/>
            <person name="Lindquist E.A."/>
            <person name="Lucas S.M."/>
            <person name="Riley R."/>
            <person name="Salamov A.A."/>
            <person name="Hoffmeister D."/>
            <person name="Schwenk D."/>
            <person name="Hadar Y."/>
            <person name="Yarden O."/>
            <person name="de Vries R.P."/>
            <person name="Wiebenga A."/>
            <person name="Stenlid J."/>
            <person name="Eastwood D."/>
            <person name="Grigoriev I.V."/>
            <person name="Berka R.M."/>
            <person name="Blanchette R.A."/>
            <person name="Kersten P."/>
            <person name="Martinez A.T."/>
            <person name="Vicuna R."/>
            <person name="Cullen D."/>
        </authorList>
    </citation>
    <scope>NUCLEOTIDE SEQUENCE [LARGE SCALE GENOMIC DNA]</scope>
    <source>
        <strain evidence="1 2">B</strain>
    </source>
</reference>
<keyword evidence="2" id="KW-1185">Reference proteome</keyword>
<sequence>MKKVPGLVDFLGMFEGNAGSLKMLTAYLDACARGARGDEVRSLRNRLGDLFPELRAKKLHVRVHKAQRGSRPTETGRLLCPQSRLAEFDADPEGFCKKVLHGQVQIRATSFPSFLYDQKLVVAGRLEPGLLRSGFLVNCYKCVYTGPTSAMSETGRKTAGKPSRAQQMKLSSVGARSIAHVATMPEWSRTDGSFDGQEIFECLVHIFTNQKWARETLAWWDKQKFGAMANRSVTEHGRDEDEAAMDALMAELGADEADTDGEAQG</sequence>
<protein>
    <submittedName>
        <fullName evidence="1">Uncharacterized protein</fullName>
    </submittedName>
</protein>
<dbReference type="HOGENOM" id="CLU_1049732_0_0_1"/>
<evidence type="ECO:0000313" key="1">
    <source>
        <dbReference type="EMBL" id="EMD35971.1"/>
    </source>
</evidence>
<proteinExistence type="predicted"/>
<dbReference type="Proteomes" id="UP000016930">
    <property type="component" value="Unassembled WGS sequence"/>
</dbReference>
<dbReference type="EMBL" id="KB445799">
    <property type="protein sequence ID" value="EMD35971.1"/>
    <property type="molecule type" value="Genomic_DNA"/>
</dbReference>
<dbReference type="STRING" id="914234.M2RB24"/>
<accession>M2RB24</accession>
<dbReference type="OrthoDB" id="2803957at2759"/>
<dbReference type="AlphaFoldDB" id="M2RB24"/>
<dbReference type="InterPro" id="IPR046521">
    <property type="entry name" value="DUF6698"/>
</dbReference>
<name>M2RB24_CERS8</name>
<organism evidence="1 2">
    <name type="scientific">Ceriporiopsis subvermispora (strain B)</name>
    <name type="common">White-rot fungus</name>
    <name type="synonym">Gelatoporia subvermispora</name>
    <dbReference type="NCBI Taxonomy" id="914234"/>
    <lineage>
        <taxon>Eukaryota</taxon>
        <taxon>Fungi</taxon>
        <taxon>Dikarya</taxon>
        <taxon>Basidiomycota</taxon>
        <taxon>Agaricomycotina</taxon>
        <taxon>Agaricomycetes</taxon>
        <taxon>Polyporales</taxon>
        <taxon>Gelatoporiaceae</taxon>
        <taxon>Gelatoporia</taxon>
    </lineage>
</organism>